<evidence type="ECO:0000256" key="2">
    <source>
        <dbReference type="ARBA" id="ARBA00022512"/>
    </source>
</evidence>
<dbReference type="InterPro" id="IPR008966">
    <property type="entry name" value="Adhesion_dom_sf"/>
</dbReference>
<evidence type="ECO:0000313" key="8">
    <source>
        <dbReference type="Proteomes" id="UP000004625"/>
    </source>
</evidence>
<protein>
    <recommendedName>
        <fullName evidence="6">CNA-B domain-containing protein</fullName>
    </recommendedName>
</protein>
<organism evidence="7 8">
    <name type="scientific">Lentilactobacillus parafarraginis F0439</name>
    <dbReference type="NCBI Taxonomy" id="797515"/>
    <lineage>
        <taxon>Bacteria</taxon>
        <taxon>Bacillati</taxon>
        <taxon>Bacillota</taxon>
        <taxon>Bacilli</taxon>
        <taxon>Lactobacillales</taxon>
        <taxon>Lactobacillaceae</taxon>
        <taxon>Lentilactobacillus</taxon>
    </lineage>
</organism>
<evidence type="ECO:0000256" key="3">
    <source>
        <dbReference type="ARBA" id="ARBA00022525"/>
    </source>
</evidence>
<name>G9ZRK5_9LACO</name>
<evidence type="ECO:0000259" key="6">
    <source>
        <dbReference type="Pfam" id="PF05738"/>
    </source>
</evidence>
<dbReference type="InterPro" id="IPR008454">
    <property type="entry name" value="Collagen-bd_Cna-like_B-typ_dom"/>
</dbReference>
<keyword evidence="3" id="KW-0964">Secreted</keyword>
<evidence type="ECO:0000313" key="7">
    <source>
        <dbReference type="EMBL" id="EHL96458.1"/>
    </source>
</evidence>
<comment type="subcellular location">
    <subcellularLocation>
        <location evidence="1">Secreted</location>
        <location evidence="1">Cell wall</location>
    </subcellularLocation>
</comment>
<gene>
    <name evidence="7" type="ORF">HMPREF9103_02366</name>
</gene>
<keyword evidence="8" id="KW-1185">Reference proteome</keyword>
<dbReference type="CDD" id="cd00222">
    <property type="entry name" value="CollagenBindB"/>
    <property type="match status" value="2"/>
</dbReference>
<proteinExistence type="predicted"/>
<feature type="domain" description="CNA-B" evidence="6">
    <location>
        <begin position="571"/>
        <end position="650"/>
    </location>
</feature>
<dbReference type="SUPFAM" id="SSF49478">
    <property type="entry name" value="Cna protein B-type domain"/>
    <property type="match status" value="3"/>
</dbReference>
<accession>G9ZRK5</accession>
<keyword evidence="5" id="KW-0572">Peptidoglycan-anchor</keyword>
<feature type="domain" description="CNA-B" evidence="6">
    <location>
        <begin position="469"/>
        <end position="551"/>
    </location>
</feature>
<evidence type="ECO:0000256" key="5">
    <source>
        <dbReference type="ARBA" id="ARBA00023088"/>
    </source>
</evidence>
<feature type="domain" description="CNA-B" evidence="6">
    <location>
        <begin position="359"/>
        <end position="426"/>
    </location>
</feature>
<sequence length="711" mass="77077">MKDKIYCFRDHSLWKWFGLLFLFIAFWAGFSSCQQPSHAADITKEVSGISANDASYKDSTGKYVPVTSDITSKWDNATSYSLQYTFKIGNTVKVNDGDTATVTLPEGVQFPPNTNETVTLNNIGSITINTTKSTNTATIHFNKYFADNTSSRTGTLTLTVRGVKNSNNINKNTFIIKSGGPFSEEDPADPTAHKVTDSWPVKHDGVYGFDKNGRYQYIDWNAIINPNNDTIDKAVINDTIKDPNEHIVPGTLFIKKAGSDQILTPGDGYTVTYHPNDTAPTGFTLNWAGTLNDQLQVYYLGQISDQSAYSKTGDISNFQNYIEIKGNVGNNQIPVDNNAYSTGNVTLGVKGGGTGTNVISVKKVWKYVPNGVTKPSITATLYANGTSTKKTVTLDSKNNYADQFTDLAKNDADGNPIKYTVVEGTPDELTPNKDQPVVPADYDADPGSQETTAGGTATLTNRYDPKTNITVNKEWHNVPASDKGKTPSITAVLYKNGKATSQTVELTSKNSYSDSFKDLPTIDADGKTITYTVAESQVPSGYQSTTTGPQPVKDGKVTLINDYSPKKTTSITVNKIWKGVPSGVTPPDIKATLYGYVNNKVISSQTVTFNKTKGYSHTFNKLPTADSNGNAITYKVAEQAAADNSPYTEVTPGQLTPDKDGKVTLINQYNSKKTTSITVNKQWKDVPSGVIPPSITAILYANGKATSQTVE</sequence>
<evidence type="ECO:0000256" key="1">
    <source>
        <dbReference type="ARBA" id="ARBA00004191"/>
    </source>
</evidence>
<dbReference type="Proteomes" id="UP000004625">
    <property type="component" value="Unassembled WGS sequence"/>
</dbReference>
<reference evidence="7 8" key="1">
    <citation type="submission" date="2011-09" db="EMBL/GenBank/DDBJ databases">
        <authorList>
            <person name="Weinstock G."/>
            <person name="Sodergren E."/>
            <person name="Clifton S."/>
            <person name="Fulton L."/>
            <person name="Fulton B."/>
            <person name="Courtney L."/>
            <person name="Fronick C."/>
            <person name="Harrison M."/>
            <person name="Strong C."/>
            <person name="Farmer C."/>
            <person name="Delahaunty K."/>
            <person name="Markovic C."/>
            <person name="Hall O."/>
            <person name="Minx P."/>
            <person name="Tomlinson C."/>
            <person name="Mitreva M."/>
            <person name="Hou S."/>
            <person name="Chen J."/>
            <person name="Wollam A."/>
            <person name="Pepin K.H."/>
            <person name="Johnson M."/>
            <person name="Bhonagiri V."/>
            <person name="Zhang X."/>
            <person name="Suruliraj S."/>
            <person name="Warren W."/>
            <person name="Chinwalla A."/>
            <person name="Mardis E.R."/>
            <person name="Wilson R.K."/>
        </authorList>
    </citation>
    <scope>NUCLEOTIDE SEQUENCE [LARGE SCALE GENOMIC DNA]</scope>
    <source>
        <strain evidence="7 8">F0439</strain>
    </source>
</reference>
<keyword evidence="4" id="KW-0732">Signal</keyword>
<dbReference type="PROSITE" id="PS51257">
    <property type="entry name" value="PROKAR_LIPOPROTEIN"/>
    <property type="match status" value="1"/>
</dbReference>
<dbReference type="Gene3D" id="2.60.40.1280">
    <property type="match status" value="1"/>
</dbReference>
<dbReference type="EMBL" id="AGEY01000182">
    <property type="protein sequence ID" value="EHL96458.1"/>
    <property type="molecule type" value="Genomic_DNA"/>
</dbReference>
<dbReference type="eggNOG" id="COG4932">
    <property type="taxonomic scope" value="Bacteria"/>
</dbReference>
<comment type="caution">
    <text evidence="7">The sequence shown here is derived from an EMBL/GenBank/DDBJ whole genome shotgun (WGS) entry which is preliminary data.</text>
</comment>
<dbReference type="GO" id="GO:0007155">
    <property type="term" value="P:cell adhesion"/>
    <property type="evidence" value="ECO:0007669"/>
    <property type="project" value="InterPro"/>
</dbReference>
<feature type="non-terminal residue" evidence="7">
    <location>
        <position position="711"/>
    </location>
</feature>
<dbReference type="Gene3D" id="2.60.40.1140">
    <property type="entry name" value="Collagen-binding surface protein Cna, B-type domain"/>
    <property type="match status" value="3"/>
</dbReference>
<dbReference type="InterPro" id="IPR011252">
    <property type="entry name" value="Fibrogen-bd_dom1"/>
</dbReference>
<evidence type="ECO:0000256" key="4">
    <source>
        <dbReference type="ARBA" id="ARBA00022729"/>
    </source>
</evidence>
<keyword evidence="2" id="KW-0134">Cell wall</keyword>
<dbReference type="STRING" id="797515.HMPREF9103_02366"/>
<dbReference type="Pfam" id="PF05738">
    <property type="entry name" value="Cna_B"/>
    <property type="match status" value="3"/>
</dbReference>
<dbReference type="SUPFAM" id="SSF49401">
    <property type="entry name" value="Bacterial adhesins"/>
    <property type="match status" value="2"/>
</dbReference>
<dbReference type="AlphaFoldDB" id="G9ZRK5"/>
<dbReference type="HOGENOM" id="CLU_388610_0_0_9"/>